<evidence type="ECO:0000313" key="7">
    <source>
        <dbReference type="Proteomes" id="UP000683360"/>
    </source>
</evidence>
<dbReference type="EMBL" id="CAJPWZ010002583">
    <property type="protein sequence ID" value="CAG2241326.1"/>
    <property type="molecule type" value="Genomic_DNA"/>
</dbReference>
<reference evidence="6" key="1">
    <citation type="submission" date="2021-03" db="EMBL/GenBank/DDBJ databases">
        <authorList>
            <person name="Bekaert M."/>
        </authorList>
    </citation>
    <scope>NUCLEOTIDE SEQUENCE</scope>
</reference>
<dbReference type="GO" id="GO:0005886">
    <property type="term" value="C:plasma membrane"/>
    <property type="evidence" value="ECO:0007669"/>
    <property type="project" value="TreeGrafter"/>
</dbReference>
<name>A0A8S3UFX8_MYTED</name>
<keyword evidence="4 5" id="KW-0472">Membrane</keyword>
<dbReference type="PANTHER" id="PTHR16521">
    <property type="entry name" value="TYPE-1 ANGIOTENSIN II RECEPTOR-ASSOCIATED PROTEIN"/>
    <property type="match status" value="1"/>
</dbReference>
<keyword evidence="3 5" id="KW-1133">Transmembrane helix</keyword>
<dbReference type="Proteomes" id="UP000683360">
    <property type="component" value="Unassembled WGS sequence"/>
</dbReference>
<feature type="transmembrane region" description="Helical" evidence="5">
    <location>
        <begin position="32"/>
        <end position="50"/>
    </location>
</feature>
<dbReference type="OrthoDB" id="8191171at2759"/>
<evidence type="ECO:0000256" key="3">
    <source>
        <dbReference type="ARBA" id="ARBA00022989"/>
    </source>
</evidence>
<evidence type="ECO:0000256" key="1">
    <source>
        <dbReference type="ARBA" id="ARBA00004141"/>
    </source>
</evidence>
<evidence type="ECO:0000313" key="6">
    <source>
        <dbReference type="EMBL" id="CAG2241326.1"/>
    </source>
</evidence>
<dbReference type="PANTHER" id="PTHR16521:SF3">
    <property type="entry name" value="TYPE-1 ANGIOTENSIN II RECEPTOR-ASSOCIATED PROTEIN"/>
    <property type="match status" value="1"/>
</dbReference>
<gene>
    <name evidence="6" type="ORF">MEDL_53565</name>
</gene>
<proteinExistence type="predicted"/>
<comment type="caution">
    <text evidence="6">The sequence shown here is derived from an EMBL/GenBank/DDBJ whole genome shotgun (WGS) entry which is preliminary data.</text>
</comment>
<keyword evidence="2 5" id="KW-0812">Transmembrane</keyword>
<feature type="transmembrane region" description="Helical" evidence="5">
    <location>
        <begin position="98"/>
        <end position="121"/>
    </location>
</feature>
<evidence type="ECO:0000256" key="4">
    <source>
        <dbReference type="ARBA" id="ARBA00023136"/>
    </source>
</evidence>
<organism evidence="6 7">
    <name type="scientific">Mytilus edulis</name>
    <name type="common">Blue mussel</name>
    <dbReference type="NCBI Taxonomy" id="6550"/>
    <lineage>
        <taxon>Eukaryota</taxon>
        <taxon>Metazoa</taxon>
        <taxon>Spiralia</taxon>
        <taxon>Lophotrochozoa</taxon>
        <taxon>Mollusca</taxon>
        <taxon>Bivalvia</taxon>
        <taxon>Autobranchia</taxon>
        <taxon>Pteriomorphia</taxon>
        <taxon>Mytilida</taxon>
        <taxon>Mytiloidea</taxon>
        <taxon>Mytilidae</taxon>
        <taxon>Mytilinae</taxon>
        <taxon>Mytilus</taxon>
    </lineage>
</organism>
<accession>A0A8S3UFX8</accession>
<sequence>MNPSSVSLKGAVIVHFILTIWASMSGGFLPESYIYMNMFVLLIGVFAIVMNESVDAVFMFLFFHCFTMIQDIIFLGIFEPMGYYNFEKPDMVARSKNLYRFSLGMCIVNLILKPVTAILLYRIWQDRQGHAFDLPFNIPGIPGMGNQHDSKYENIDQSVPSSNYVETASAPRGIDDPHVTP</sequence>
<protein>
    <submittedName>
        <fullName evidence="6">Uncharacterized protein</fullName>
    </submittedName>
</protein>
<dbReference type="GO" id="GO:0038166">
    <property type="term" value="P:angiotensin-activated signaling pathway"/>
    <property type="evidence" value="ECO:0007669"/>
    <property type="project" value="InterPro"/>
</dbReference>
<dbReference type="SMART" id="SM00805">
    <property type="entry name" value="AGTRAP"/>
    <property type="match status" value="1"/>
</dbReference>
<dbReference type="InterPro" id="IPR009436">
    <property type="entry name" value="AGTRAP"/>
</dbReference>
<feature type="transmembrane region" description="Helical" evidence="5">
    <location>
        <begin position="57"/>
        <end position="78"/>
    </location>
</feature>
<dbReference type="Pfam" id="PF06396">
    <property type="entry name" value="AGTRAP"/>
    <property type="match status" value="1"/>
</dbReference>
<evidence type="ECO:0000256" key="2">
    <source>
        <dbReference type="ARBA" id="ARBA00022692"/>
    </source>
</evidence>
<feature type="transmembrane region" description="Helical" evidence="5">
    <location>
        <begin position="7"/>
        <end position="26"/>
    </location>
</feature>
<evidence type="ECO:0000256" key="5">
    <source>
        <dbReference type="SAM" id="Phobius"/>
    </source>
</evidence>
<keyword evidence="7" id="KW-1185">Reference proteome</keyword>
<dbReference type="AlphaFoldDB" id="A0A8S3UFX8"/>
<comment type="subcellular location">
    <subcellularLocation>
        <location evidence="1">Membrane</location>
        <topology evidence="1">Multi-pass membrane protein</topology>
    </subcellularLocation>
</comment>